<keyword evidence="1" id="KW-1133">Transmembrane helix</keyword>
<dbReference type="KEGG" id="cat:CA2559_10833"/>
<dbReference type="RefSeq" id="WP_013187906.1">
    <property type="nucleotide sequence ID" value="NC_014230.1"/>
</dbReference>
<dbReference type="EMBL" id="CP002046">
    <property type="protein sequence ID" value="EAP86525.1"/>
    <property type="molecule type" value="Genomic_DNA"/>
</dbReference>
<feature type="transmembrane region" description="Helical" evidence="1">
    <location>
        <begin position="5"/>
        <end position="22"/>
    </location>
</feature>
<keyword evidence="3" id="KW-1185">Reference proteome</keyword>
<organism evidence="2 3">
    <name type="scientific">Croceibacter atlanticus (strain ATCC BAA-628 / JCM 21780 / CIP 108009 / IAM 15332 / KCTC 12090 / HTCC2559)</name>
    <dbReference type="NCBI Taxonomy" id="216432"/>
    <lineage>
        <taxon>Bacteria</taxon>
        <taxon>Pseudomonadati</taxon>
        <taxon>Bacteroidota</taxon>
        <taxon>Flavobacteriia</taxon>
        <taxon>Flavobacteriales</taxon>
        <taxon>Flavobacteriaceae</taxon>
        <taxon>Croceibacter</taxon>
    </lineage>
</organism>
<keyword evidence="1" id="KW-0472">Membrane</keyword>
<accession>A3U9N9</accession>
<dbReference type="Proteomes" id="UP000002297">
    <property type="component" value="Chromosome"/>
</dbReference>
<dbReference type="AlphaFoldDB" id="A3U9N9"/>
<evidence type="ECO:0000256" key="1">
    <source>
        <dbReference type="SAM" id="Phobius"/>
    </source>
</evidence>
<reference evidence="2 3" key="1">
    <citation type="journal article" date="2010" name="J. Bacteriol.">
        <title>The complete genome sequence of Croceibacter atlanticus HTCC2559T.</title>
        <authorList>
            <person name="Oh H.M."/>
            <person name="Kang I."/>
            <person name="Ferriera S."/>
            <person name="Giovannoni S.J."/>
            <person name="Cho J.C."/>
        </authorList>
    </citation>
    <scope>NUCLEOTIDE SEQUENCE [LARGE SCALE GENOMIC DNA]</scope>
    <source>
        <strain evidence="3">ATCC BAA-628 / HTCC2559 / KCTC 12090</strain>
    </source>
</reference>
<name>A3U9N9_CROAH</name>
<gene>
    <name evidence="2" type="ordered locus">CA2559_10833</name>
</gene>
<evidence type="ECO:0000313" key="2">
    <source>
        <dbReference type="EMBL" id="EAP86525.1"/>
    </source>
</evidence>
<dbReference type="STRING" id="216432.CA2559_10833"/>
<proteinExistence type="predicted"/>
<dbReference type="GeneID" id="89453898"/>
<sequence>MKHFYLAGTYITLAIFALSYLLTRFFEYDLNTLISVSILLYLFFNTKHTKIVIAEKDALINALKEKLRR</sequence>
<keyword evidence="1" id="KW-0812">Transmembrane</keyword>
<dbReference type="HOGENOM" id="CLU_2768869_0_0_10"/>
<protein>
    <submittedName>
        <fullName evidence="2">Uncharacterized protein</fullName>
    </submittedName>
</protein>
<evidence type="ECO:0000313" key="3">
    <source>
        <dbReference type="Proteomes" id="UP000002297"/>
    </source>
</evidence>